<accession>A0A7C4EYH4</accession>
<sequence>MNPRTKLGKTKGKENSMTSADDTRKKVESLLRDQILGVLATHEPDQAYLSLVAFCHTSDLRRIIFASDRSTRKYANLTRNPRAAILIDNRSAAGADFRLGITVTAFGRVHEIEDSNRSEIMRLYLEKHPRMADFVTSPSTALLYQEVEYYYVVDNSQNVTTMRMTDS</sequence>
<dbReference type="InterPro" id="IPR012349">
    <property type="entry name" value="Split_barrel_FMN-bd"/>
</dbReference>
<evidence type="ECO:0000259" key="2">
    <source>
        <dbReference type="Pfam" id="PF01243"/>
    </source>
</evidence>
<feature type="compositionally biased region" description="Basic residues" evidence="1">
    <location>
        <begin position="1"/>
        <end position="10"/>
    </location>
</feature>
<dbReference type="AlphaFoldDB" id="A0A7C4EYH4"/>
<organism evidence="3">
    <name type="scientific">Desulfomonile tiedjei</name>
    <dbReference type="NCBI Taxonomy" id="2358"/>
    <lineage>
        <taxon>Bacteria</taxon>
        <taxon>Pseudomonadati</taxon>
        <taxon>Thermodesulfobacteriota</taxon>
        <taxon>Desulfomonilia</taxon>
        <taxon>Desulfomonilales</taxon>
        <taxon>Desulfomonilaceae</taxon>
        <taxon>Desulfomonile</taxon>
    </lineage>
</organism>
<feature type="region of interest" description="Disordered" evidence="1">
    <location>
        <begin position="1"/>
        <end position="24"/>
    </location>
</feature>
<name>A0A7C4EYH4_9BACT</name>
<protein>
    <submittedName>
        <fullName evidence="3">Pyridoxamine 5'-phosphate oxidase family protein</fullName>
    </submittedName>
</protein>
<dbReference type="EMBL" id="DTGT01000362">
    <property type="protein sequence ID" value="HGH61835.1"/>
    <property type="molecule type" value="Genomic_DNA"/>
</dbReference>
<dbReference type="Pfam" id="PF01243">
    <property type="entry name" value="PNPOx_N"/>
    <property type="match status" value="1"/>
</dbReference>
<proteinExistence type="predicted"/>
<dbReference type="SUPFAM" id="SSF50475">
    <property type="entry name" value="FMN-binding split barrel"/>
    <property type="match status" value="1"/>
</dbReference>
<evidence type="ECO:0000256" key="1">
    <source>
        <dbReference type="SAM" id="MobiDB-lite"/>
    </source>
</evidence>
<comment type="caution">
    <text evidence="3">The sequence shown here is derived from an EMBL/GenBank/DDBJ whole genome shotgun (WGS) entry which is preliminary data.</text>
</comment>
<gene>
    <name evidence="3" type="ORF">ENV54_11120</name>
</gene>
<evidence type="ECO:0000313" key="3">
    <source>
        <dbReference type="EMBL" id="HGH61835.1"/>
    </source>
</evidence>
<dbReference type="InterPro" id="IPR011576">
    <property type="entry name" value="Pyridox_Oxase_N"/>
</dbReference>
<dbReference type="Gene3D" id="2.30.110.10">
    <property type="entry name" value="Electron Transport, Fmn-binding Protein, Chain A"/>
    <property type="match status" value="1"/>
</dbReference>
<feature type="domain" description="Pyridoxamine 5'-phosphate oxidase N-terminal" evidence="2">
    <location>
        <begin position="25"/>
        <end position="151"/>
    </location>
</feature>
<reference evidence="3" key="1">
    <citation type="journal article" date="2020" name="mSystems">
        <title>Genome- and Community-Level Interaction Insights into Carbon Utilization and Element Cycling Functions of Hydrothermarchaeota in Hydrothermal Sediment.</title>
        <authorList>
            <person name="Zhou Z."/>
            <person name="Liu Y."/>
            <person name="Xu W."/>
            <person name="Pan J."/>
            <person name="Luo Z.H."/>
            <person name="Li M."/>
        </authorList>
    </citation>
    <scope>NUCLEOTIDE SEQUENCE [LARGE SCALE GENOMIC DNA]</scope>
    <source>
        <strain evidence="3">SpSt-769</strain>
    </source>
</reference>